<evidence type="ECO:0000313" key="1">
    <source>
        <dbReference type="EMBL" id="KUK88049.1"/>
    </source>
</evidence>
<comment type="caution">
    <text evidence="1">The sequence shown here is derived from an EMBL/GenBank/DDBJ whole genome shotgun (WGS) entry which is preliminary data.</text>
</comment>
<accession>A0A101I433</accession>
<evidence type="ECO:0000313" key="2">
    <source>
        <dbReference type="Proteomes" id="UP000053467"/>
    </source>
</evidence>
<protein>
    <submittedName>
        <fullName evidence="1">Uncharacterized protein</fullName>
    </submittedName>
</protein>
<dbReference type="EMBL" id="LGGX01000001">
    <property type="protein sequence ID" value="KUK88049.1"/>
    <property type="molecule type" value="Genomic_DNA"/>
</dbReference>
<dbReference type="Proteomes" id="UP000053467">
    <property type="component" value="Unassembled WGS sequence"/>
</dbReference>
<name>A0A101I433_UNCT6</name>
<gene>
    <name evidence="1" type="ORF">XE03_0055</name>
</gene>
<proteinExistence type="predicted"/>
<dbReference type="AlphaFoldDB" id="A0A101I433"/>
<sequence length="181" mass="20395">MKRLLTLIFVIVLVFAGCTIIQPPVVDHSDTVEHYTNITIYDFDQTGPSGFWISNDETGQGEAISVTGNGGVIDFYYNDRDYSSGAYFVSADGDSEVYYWGSTNDPKTTYFEVISDTSVTTAPSTMTGISAVVNADAWYWVKFENGCYAKLHITEYASPYDFVKFEYWYQTDGTRYFGVEE</sequence>
<reference evidence="2" key="1">
    <citation type="journal article" date="2015" name="MBio">
        <title>Genome-Resolved Metagenomic Analysis Reveals Roles for Candidate Phyla and Other Microbial Community Members in Biogeochemical Transformations in Oil Reservoirs.</title>
        <authorList>
            <person name="Hu P."/>
            <person name="Tom L."/>
            <person name="Singh A."/>
            <person name="Thomas B.C."/>
            <person name="Baker B.J."/>
            <person name="Piceno Y.M."/>
            <person name="Andersen G.L."/>
            <person name="Banfield J.F."/>
        </authorList>
    </citation>
    <scope>NUCLEOTIDE SEQUENCE [LARGE SCALE GENOMIC DNA]</scope>
</reference>
<organism evidence="1 2">
    <name type="scientific">candidate division TA06 bacterium 34_109</name>
    <dbReference type="NCBI Taxonomy" id="1635277"/>
    <lineage>
        <taxon>Bacteria</taxon>
        <taxon>Bacteria division TA06</taxon>
    </lineage>
</organism>
<dbReference type="PROSITE" id="PS51257">
    <property type="entry name" value="PROKAR_LIPOPROTEIN"/>
    <property type="match status" value="1"/>
</dbReference>